<dbReference type="Proteomes" id="UP001291930">
    <property type="component" value="Unassembled WGS sequence"/>
</dbReference>
<reference evidence="3" key="1">
    <citation type="submission" date="2023-11" db="EMBL/GenBank/DDBJ databases">
        <title>Genome Sequence of Bacillus pseudomycoides stain BUPM19.</title>
        <authorList>
            <person name="Farhat A."/>
        </authorList>
    </citation>
    <scope>NUCLEOTIDE SEQUENCE [LARGE SCALE GENOMIC DNA]</scope>
    <source>
        <strain evidence="3">BUPM19</strain>
    </source>
</reference>
<evidence type="ECO:0000313" key="3">
    <source>
        <dbReference type="Proteomes" id="UP001291930"/>
    </source>
</evidence>
<dbReference type="Pfam" id="PF07929">
    <property type="entry name" value="PRiA4_ORF3"/>
    <property type="match status" value="1"/>
</dbReference>
<dbReference type="Gene3D" id="3.10.290.30">
    <property type="entry name" value="MM3350-like"/>
    <property type="match status" value="1"/>
</dbReference>
<comment type="caution">
    <text evidence="2">The sequence shown here is derived from an EMBL/GenBank/DDBJ whole genome shotgun (WGS) entry which is preliminary data.</text>
</comment>
<protein>
    <recommendedName>
        <fullName evidence="1">Plasmid pRiA4b Orf3-like domain-containing protein</fullName>
    </recommendedName>
</protein>
<dbReference type="EMBL" id="JAXOVW010000004">
    <property type="protein sequence ID" value="MDZ5606120.1"/>
    <property type="molecule type" value="Genomic_DNA"/>
</dbReference>
<gene>
    <name evidence="2" type="ORF">U2I54_03090</name>
</gene>
<dbReference type="InterPro" id="IPR024047">
    <property type="entry name" value="MM3350-like_sf"/>
</dbReference>
<feature type="domain" description="Plasmid pRiA4b Orf3-like" evidence="1">
    <location>
        <begin position="14"/>
        <end position="47"/>
    </location>
</feature>
<dbReference type="SUPFAM" id="SSF159941">
    <property type="entry name" value="MM3350-like"/>
    <property type="match status" value="1"/>
</dbReference>
<dbReference type="RefSeq" id="WP_374216739.1">
    <property type="nucleotide sequence ID" value="NZ_JAXOVW010000004.1"/>
</dbReference>
<keyword evidence="3" id="KW-1185">Reference proteome</keyword>
<accession>A0ABU5JRR5</accession>
<name>A0ABU5JRR5_9BACI</name>
<evidence type="ECO:0000259" key="1">
    <source>
        <dbReference type="Pfam" id="PF07929"/>
    </source>
</evidence>
<proteinExistence type="predicted"/>
<sequence length="54" mass="6596">MSRGRYIWKIADILKGIRPPIWRIFLVDNQVTFVELHEIIQIIMGWKMLSFEHR</sequence>
<organism evidence="2 3">
    <name type="scientific">Bacillus bingmayongensis</name>
    <dbReference type="NCBI Taxonomy" id="1150157"/>
    <lineage>
        <taxon>Bacteria</taxon>
        <taxon>Bacillati</taxon>
        <taxon>Bacillota</taxon>
        <taxon>Bacilli</taxon>
        <taxon>Bacillales</taxon>
        <taxon>Bacillaceae</taxon>
        <taxon>Bacillus</taxon>
    </lineage>
</organism>
<evidence type="ECO:0000313" key="2">
    <source>
        <dbReference type="EMBL" id="MDZ5606120.1"/>
    </source>
</evidence>
<dbReference type="InterPro" id="IPR012912">
    <property type="entry name" value="Plasmid_pRiA4b_Orf3-like"/>
</dbReference>